<keyword evidence="1" id="KW-0812">Transmembrane</keyword>
<dbReference type="Proteomes" id="UP000007575">
    <property type="component" value="Chromosome"/>
</dbReference>
<dbReference type="InterPro" id="IPR029787">
    <property type="entry name" value="Nucleotide_cyclase"/>
</dbReference>
<dbReference type="GO" id="GO:0005886">
    <property type="term" value="C:plasma membrane"/>
    <property type="evidence" value="ECO:0007669"/>
    <property type="project" value="TreeGrafter"/>
</dbReference>
<keyword evidence="4" id="KW-1185">Reference proteome</keyword>
<dbReference type="GO" id="GO:1902201">
    <property type="term" value="P:negative regulation of bacterial-type flagellum-dependent cell motility"/>
    <property type="evidence" value="ECO:0007669"/>
    <property type="project" value="TreeGrafter"/>
</dbReference>
<protein>
    <submittedName>
        <fullName evidence="3">GGDEF family protein</fullName>
    </submittedName>
</protein>
<dbReference type="GO" id="GO:0052621">
    <property type="term" value="F:diguanylate cyclase activity"/>
    <property type="evidence" value="ECO:0007669"/>
    <property type="project" value="TreeGrafter"/>
</dbReference>
<dbReference type="PROSITE" id="PS50887">
    <property type="entry name" value="GGDEF"/>
    <property type="match status" value="1"/>
</dbReference>
<sequence length="243" mass="25807">MLLWLGVIVVALFVFLGSVLGAAFSAVLALLLGLVLMMWPPTGEAATLWHSAALALPAMAVLSFSLMRFTEVHLTVYAETTDQLRAARLDALTGSLGRAALEEHLGKAAVYARRSSTPLSIIVTDIDRFKQVNDQHGHGAGDDVLRAFAKRLRRSVGGLGGTVGRWGGEEFLIVLPGLSRTDALVLAETLCREVERGPLAGLNVTASFGVAALRDATDSPASLFARADARLYEAKAAGRNTVR</sequence>
<evidence type="ECO:0000313" key="3">
    <source>
        <dbReference type="EMBL" id="AFD24336.1"/>
    </source>
</evidence>
<proteinExistence type="predicted"/>
<dbReference type="Gene3D" id="3.30.70.270">
    <property type="match status" value="1"/>
</dbReference>
<dbReference type="InterPro" id="IPR050469">
    <property type="entry name" value="Diguanylate_Cyclase"/>
</dbReference>
<feature type="transmembrane region" description="Helical" evidence="1">
    <location>
        <begin position="49"/>
        <end position="67"/>
    </location>
</feature>
<dbReference type="SUPFAM" id="SSF55073">
    <property type="entry name" value="Nucleotide cyclase"/>
    <property type="match status" value="1"/>
</dbReference>
<name>H8GVF9_DEIGI</name>
<dbReference type="PANTHER" id="PTHR45138:SF9">
    <property type="entry name" value="DIGUANYLATE CYCLASE DGCM-RELATED"/>
    <property type="match status" value="1"/>
</dbReference>
<dbReference type="HOGENOM" id="CLU_000445_11_1_0"/>
<dbReference type="CDD" id="cd01949">
    <property type="entry name" value="GGDEF"/>
    <property type="match status" value="1"/>
</dbReference>
<reference evidence="3 4" key="1">
    <citation type="journal article" date="2012" name="PLoS ONE">
        <title>Genome sequence and transcriptome analysis of the radioresistant bacterium Deinococcus gobiensis: insights into the extreme environmental adaptations.</title>
        <authorList>
            <person name="Yuan M."/>
            <person name="Chen M."/>
            <person name="Zhang W."/>
            <person name="Lu W."/>
            <person name="Wang J."/>
            <person name="Yang M."/>
            <person name="Zhao P."/>
            <person name="Tang R."/>
            <person name="Li X."/>
            <person name="Hao Y."/>
            <person name="Zhou Z."/>
            <person name="Zhan Y."/>
            <person name="Yu H."/>
            <person name="Teng C."/>
            <person name="Yan Y."/>
            <person name="Ping S."/>
            <person name="Wang Y."/>
            <person name="Lin M."/>
        </authorList>
    </citation>
    <scope>NUCLEOTIDE SEQUENCE [LARGE SCALE GENOMIC DNA]</scope>
    <source>
        <strain evidence="3 4">I-0</strain>
    </source>
</reference>
<keyword evidence="1" id="KW-0472">Membrane</keyword>
<dbReference type="EMBL" id="CP002191">
    <property type="protein sequence ID" value="AFD24336.1"/>
    <property type="molecule type" value="Genomic_DNA"/>
</dbReference>
<accession>H8GVF9</accession>
<feature type="domain" description="GGDEF" evidence="2">
    <location>
        <begin position="117"/>
        <end position="243"/>
    </location>
</feature>
<dbReference type="eggNOG" id="COG3706">
    <property type="taxonomic scope" value="Bacteria"/>
</dbReference>
<dbReference type="InterPro" id="IPR000160">
    <property type="entry name" value="GGDEF_dom"/>
</dbReference>
<organism evidence="3 4">
    <name type="scientific">Deinococcus gobiensis (strain DSM 21396 / JCM 16679 / CGMCC 1.7299 / I-0)</name>
    <dbReference type="NCBI Taxonomy" id="745776"/>
    <lineage>
        <taxon>Bacteria</taxon>
        <taxon>Thermotogati</taxon>
        <taxon>Deinococcota</taxon>
        <taxon>Deinococci</taxon>
        <taxon>Deinococcales</taxon>
        <taxon>Deinococcaceae</taxon>
        <taxon>Deinococcus</taxon>
    </lineage>
</organism>
<dbReference type="GO" id="GO:0043709">
    <property type="term" value="P:cell adhesion involved in single-species biofilm formation"/>
    <property type="evidence" value="ECO:0007669"/>
    <property type="project" value="TreeGrafter"/>
</dbReference>
<dbReference type="KEGG" id="dgo:DGo_CA0409"/>
<dbReference type="AlphaFoldDB" id="H8GVF9"/>
<evidence type="ECO:0000313" key="4">
    <source>
        <dbReference type="Proteomes" id="UP000007575"/>
    </source>
</evidence>
<evidence type="ECO:0000259" key="2">
    <source>
        <dbReference type="PROSITE" id="PS50887"/>
    </source>
</evidence>
<keyword evidence="1" id="KW-1133">Transmembrane helix</keyword>
<dbReference type="NCBIfam" id="TIGR00254">
    <property type="entry name" value="GGDEF"/>
    <property type="match status" value="1"/>
</dbReference>
<dbReference type="FunFam" id="3.30.70.270:FF:000001">
    <property type="entry name" value="Diguanylate cyclase domain protein"/>
    <property type="match status" value="1"/>
</dbReference>
<dbReference type="InterPro" id="IPR043128">
    <property type="entry name" value="Rev_trsase/Diguanyl_cyclase"/>
</dbReference>
<gene>
    <name evidence="3" type="primary">pleD</name>
    <name evidence="3" type="ordered locus">DGo_CA0409</name>
</gene>
<dbReference type="SMART" id="SM00267">
    <property type="entry name" value="GGDEF"/>
    <property type="match status" value="1"/>
</dbReference>
<evidence type="ECO:0000256" key="1">
    <source>
        <dbReference type="SAM" id="Phobius"/>
    </source>
</evidence>
<dbReference type="PATRIC" id="fig|745776.4.peg.419"/>
<dbReference type="PANTHER" id="PTHR45138">
    <property type="entry name" value="REGULATORY COMPONENTS OF SENSORY TRANSDUCTION SYSTEM"/>
    <property type="match status" value="1"/>
</dbReference>
<dbReference type="STRING" id="745776.DGo_CA0409"/>
<dbReference type="Pfam" id="PF00990">
    <property type="entry name" value="GGDEF"/>
    <property type="match status" value="1"/>
</dbReference>